<feature type="domain" description="HTH hxlR-type" evidence="5">
    <location>
        <begin position="50"/>
        <end position="150"/>
    </location>
</feature>
<dbReference type="InterPro" id="IPR036388">
    <property type="entry name" value="WH-like_DNA-bd_sf"/>
</dbReference>
<accession>A0ABV0B958</accession>
<dbReference type="Pfam" id="PF01638">
    <property type="entry name" value="HxlR"/>
    <property type="match status" value="2"/>
</dbReference>
<evidence type="ECO:0000259" key="5">
    <source>
        <dbReference type="PROSITE" id="PS51118"/>
    </source>
</evidence>
<dbReference type="Proteomes" id="UP001427805">
    <property type="component" value="Unassembled WGS sequence"/>
</dbReference>
<dbReference type="PANTHER" id="PTHR33204:SF18">
    <property type="entry name" value="TRANSCRIPTIONAL REGULATORY PROTEIN"/>
    <property type="match status" value="1"/>
</dbReference>
<keyword evidence="3" id="KW-0804">Transcription</keyword>
<evidence type="ECO:0000256" key="2">
    <source>
        <dbReference type="ARBA" id="ARBA00023125"/>
    </source>
</evidence>
<keyword evidence="7" id="KW-1185">Reference proteome</keyword>
<keyword evidence="1" id="KW-0805">Transcription regulation</keyword>
<evidence type="ECO:0000256" key="1">
    <source>
        <dbReference type="ARBA" id="ARBA00023015"/>
    </source>
</evidence>
<dbReference type="PANTHER" id="PTHR33204">
    <property type="entry name" value="TRANSCRIPTIONAL REGULATOR, MARR FAMILY"/>
    <property type="match status" value="1"/>
</dbReference>
<organism evidence="6 7">
    <name type="scientific">Sphingomonas rustica</name>
    <dbReference type="NCBI Taxonomy" id="3103142"/>
    <lineage>
        <taxon>Bacteria</taxon>
        <taxon>Pseudomonadati</taxon>
        <taxon>Pseudomonadota</taxon>
        <taxon>Alphaproteobacteria</taxon>
        <taxon>Sphingomonadales</taxon>
        <taxon>Sphingomonadaceae</taxon>
        <taxon>Sphingomonas</taxon>
    </lineage>
</organism>
<reference evidence="6 7" key="1">
    <citation type="submission" date="2024-05" db="EMBL/GenBank/DDBJ databases">
        <title>Sphingomonas sp. HF-S3 16S ribosomal RNA gene Genome sequencing and assembly.</title>
        <authorList>
            <person name="Lee H."/>
        </authorList>
    </citation>
    <scope>NUCLEOTIDE SEQUENCE [LARGE SCALE GENOMIC DNA]</scope>
    <source>
        <strain evidence="6 7">HF-S3</strain>
    </source>
</reference>
<gene>
    <name evidence="6" type="ORF">TPR58_05455</name>
</gene>
<sequence>MATHLITPIERSEPLAEILHWFAGQIAVASPVIEVSRTSGLNGDSLLHQIPSNSARRALDVLGDRWTLMILYLAFGGVRRFEGFQGRIGIARSLLTNRLGRLVDAGVFRRARYQDRPPRYDYRLTPMGLDLFGASLMIIRWEKRWFPDPEAPIHSLRHQCGHVFTPELRCAACDDEVVPRDVFATEGPGAGLEPPQAPRAQRRSSVERGKLDPHEKMLERALEVLGDRWIAHTIASAFSGTRRFREFEEQLGVAPNILSERLARLVALRILERLRYQEKPERFEYRLTAEGRDLFPLIVELIRWGDRWLAGEKGPPQILTHRPCGHVLRSRITCDQCHAEVTVTSTILP</sequence>
<dbReference type="Gene3D" id="1.10.10.10">
    <property type="entry name" value="Winged helix-like DNA-binding domain superfamily/Winged helix DNA-binding domain"/>
    <property type="match status" value="2"/>
</dbReference>
<dbReference type="InterPro" id="IPR036390">
    <property type="entry name" value="WH_DNA-bd_sf"/>
</dbReference>
<evidence type="ECO:0000313" key="6">
    <source>
        <dbReference type="EMBL" id="MEN3746605.1"/>
    </source>
</evidence>
<comment type="caution">
    <text evidence="6">The sequence shown here is derived from an EMBL/GenBank/DDBJ whole genome shotgun (WGS) entry which is preliminary data.</text>
</comment>
<protein>
    <submittedName>
        <fullName evidence="6">Helix-turn-helix domain-containing protein</fullName>
    </submittedName>
</protein>
<evidence type="ECO:0000256" key="3">
    <source>
        <dbReference type="ARBA" id="ARBA00023163"/>
    </source>
</evidence>
<dbReference type="EMBL" id="JBDIZK010000002">
    <property type="protein sequence ID" value="MEN3746605.1"/>
    <property type="molecule type" value="Genomic_DNA"/>
</dbReference>
<dbReference type="RefSeq" id="WP_346245603.1">
    <property type="nucleotide sequence ID" value="NZ_JBDIZK010000002.1"/>
</dbReference>
<dbReference type="SUPFAM" id="SSF46785">
    <property type="entry name" value="Winged helix' DNA-binding domain"/>
    <property type="match status" value="2"/>
</dbReference>
<feature type="domain" description="HTH hxlR-type" evidence="5">
    <location>
        <begin position="212"/>
        <end position="313"/>
    </location>
</feature>
<name>A0ABV0B958_9SPHN</name>
<proteinExistence type="predicted"/>
<evidence type="ECO:0000256" key="4">
    <source>
        <dbReference type="SAM" id="MobiDB-lite"/>
    </source>
</evidence>
<feature type="region of interest" description="Disordered" evidence="4">
    <location>
        <begin position="184"/>
        <end position="210"/>
    </location>
</feature>
<evidence type="ECO:0000313" key="7">
    <source>
        <dbReference type="Proteomes" id="UP001427805"/>
    </source>
</evidence>
<dbReference type="PROSITE" id="PS51118">
    <property type="entry name" value="HTH_HXLR"/>
    <property type="match status" value="2"/>
</dbReference>
<dbReference type="InterPro" id="IPR002577">
    <property type="entry name" value="HTH_HxlR"/>
</dbReference>
<keyword evidence="2" id="KW-0238">DNA-binding</keyword>